<dbReference type="SFLD" id="SFLDG01135">
    <property type="entry name" value="C1.5.6:_HAD__Beta-PGM__Phospha"/>
    <property type="match status" value="1"/>
</dbReference>
<sequence>MKAYQLVIFDWDGTLMDSTERIVRCLAAAAQDTGLPRLADDAYRSIIGLGLIEAIQALYPNESMQQVVAMRDHYADHFVVAEKVPNPLFPTVADTLAALRDGGVTMAVATGKSRRGLDRVWSATGLGHWFAGSRCADETRSKPDPTMLYQLLEQFGVAPEQALMVGDTTFDLEMAERAGIDRVGVLYGAHSAEMLRQHRPLALIDRLEQMLELISLPAAQSLEALDGPAR</sequence>
<proteinExistence type="predicted"/>
<dbReference type="NCBIfam" id="TIGR01509">
    <property type="entry name" value="HAD-SF-IA-v3"/>
    <property type="match status" value="1"/>
</dbReference>
<comment type="caution">
    <text evidence="1">The sequence shown here is derived from an EMBL/GenBank/DDBJ whole genome shotgun (WGS) entry which is preliminary data.</text>
</comment>
<name>A0ABV4AJ11_9GAMM</name>
<keyword evidence="2" id="KW-1185">Reference proteome</keyword>
<dbReference type="Gene3D" id="3.40.50.1000">
    <property type="entry name" value="HAD superfamily/HAD-like"/>
    <property type="match status" value="1"/>
</dbReference>
<evidence type="ECO:0000313" key="1">
    <source>
        <dbReference type="EMBL" id="MEY1661843.1"/>
    </source>
</evidence>
<reference evidence="1 2" key="1">
    <citation type="submission" date="2024-07" db="EMBL/GenBank/DDBJ databases">
        <authorList>
            <person name="Ren Q."/>
        </authorList>
    </citation>
    <scope>NUCLEOTIDE SEQUENCE [LARGE SCALE GENOMIC DNA]</scope>
    <source>
        <strain evidence="1 2">REN37</strain>
    </source>
</reference>
<dbReference type="SUPFAM" id="SSF56784">
    <property type="entry name" value="HAD-like"/>
    <property type="match status" value="1"/>
</dbReference>
<organism evidence="1 2">
    <name type="scientific">Isoalcanivorax beigongshangi</name>
    <dbReference type="NCBI Taxonomy" id="3238810"/>
    <lineage>
        <taxon>Bacteria</taxon>
        <taxon>Pseudomonadati</taxon>
        <taxon>Pseudomonadota</taxon>
        <taxon>Gammaproteobacteria</taxon>
        <taxon>Oceanospirillales</taxon>
        <taxon>Alcanivoracaceae</taxon>
        <taxon>Isoalcanivorax</taxon>
    </lineage>
</organism>
<dbReference type="SFLD" id="SFLDS00003">
    <property type="entry name" value="Haloacid_Dehalogenase"/>
    <property type="match status" value="1"/>
</dbReference>
<accession>A0ABV4AJ11</accession>
<dbReference type="Pfam" id="PF13419">
    <property type="entry name" value="HAD_2"/>
    <property type="match status" value="1"/>
</dbReference>
<dbReference type="InterPro" id="IPR036412">
    <property type="entry name" value="HAD-like_sf"/>
</dbReference>
<dbReference type="InterPro" id="IPR023214">
    <property type="entry name" value="HAD_sf"/>
</dbReference>
<dbReference type="PANTHER" id="PTHR43434:SF24">
    <property type="entry name" value="HYDROLASE-RELATED"/>
    <property type="match status" value="1"/>
</dbReference>
<dbReference type="InterPro" id="IPR006439">
    <property type="entry name" value="HAD-SF_hydro_IA"/>
</dbReference>
<dbReference type="InterPro" id="IPR050155">
    <property type="entry name" value="HAD-like_hydrolase_sf"/>
</dbReference>
<dbReference type="NCBIfam" id="TIGR01549">
    <property type="entry name" value="HAD-SF-IA-v1"/>
    <property type="match status" value="1"/>
</dbReference>
<dbReference type="Proteomes" id="UP001562065">
    <property type="component" value="Unassembled WGS sequence"/>
</dbReference>
<gene>
    <name evidence="1" type="ORF">AB5I84_06735</name>
</gene>
<dbReference type="RefSeq" id="WP_369455092.1">
    <property type="nucleotide sequence ID" value="NZ_JBGCUO010000001.1"/>
</dbReference>
<dbReference type="InterPro" id="IPR023198">
    <property type="entry name" value="PGP-like_dom2"/>
</dbReference>
<evidence type="ECO:0000313" key="2">
    <source>
        <dbReference type="Proteomes" id="UP001562065"/>
    </source>
</evidence>
<dbReference type="InterPro" id="IPR041492">
    <property type="entry name" value="HAD_2"/>
</dbReference>
<dbReference type="EC" id="3.-.-.-" evidence="1"/>
<dbReference type="GO" id="GO:0016787">
    <property type="term" value="F:hydrolase activity"/>
    <property type="evidence" value="ECO:0007669"/>
    <property type="project" value="UniProtKB-KW"/>
</dbReference>
<dbReference type="SFLD" id="SFLDG01129">
    <property type="entry name" value="C1.5:_HAD__Beta-PGM__Phosphata"/>
    <property type="match status" value="1"/>
</dbReference>
<protein>
    <submittedName>
        <fullName evidence="1">HAD family hydrolase</fullName>
        <ecNumber evidence="1">3.-.-.-</ecNumber>
    </submittedName>
</protein>
<dbReference type="EMBL" id="JBGCUO010000001">
    <property type="protein sequence ID" value="MEY1661843.1"/>
    <property type="molecule type" value="Genomic_DNA"/>
</dbReference>
<dbReference type="Gene3D" id="1.10.150.240">
    <property type="entry name" value="Putative phosphatase, domain 2"/>
    <property type="match status" value="1"/>
</dbReference>
<dbReference type="PANTHER" id="PTHR43434">
    <property type="entry name" value="PHOSPHOGLYCOLATE PHOSPHATASE"/>
    <property type="match status" value="1"/>
</dbReference>
<keyword evidence="1" id="KW-0378">Hydrolase</keyword>